<dbReference type="GO" id="GO:0006189">
    <property type="term" value="P:'de novo' IMP biosynthetic process"/>
    <property type="evidence" value="ECO:0007669"/>
    <property type="project" value="UniProtKB-UniRule"/>
</dbReference>
<protein>
    <recommendedName>
        <fullName evidence="8">Phosphoribosylaminoimidazole-succinocarboxamide synthase</fullName>
        <ecNumber evidence="8">6.3.2.6</ecNumber>
    </recommendedName>
    <alternativeName>
        <fullName evidence="8">SAICAR synthetase</fullName>
    </alternativeName>
</protein>
<dbReference type="GO" id="GO:0009236">
    <property type="term" value="P:cobalamin biosynthetic process"/>
    <property type="evidence" value="ECO:0007669"/>
    <property type="project" value="InterPro"/>
</dbReference>
<keyword evidence="6 8" id="KW-0067">ATP-binding</keyword>
<evidence type="ECO:0000256" key="8">
    <source>
        <dbReference type="HAMAP-Rule" id="MF_00137"/>
    </source>
</evidence>
<dbReference type="CDD" id="cd01415">
    <property type="entry name" value="SAICAR_synt_PurC"/>
    <property type="match status" value="1"/>
</dbReference>
<evidence type="ECO:0000256" key="6">
    <source>
        <dbReference type="ARBA" id="ARBA00022840"/>
    </source>
</evidence>
<evidence type="ECO:0000256" key="4">
    <source>
        <dbReference type="ARBA" id="ARBA00022741"/>
    </source>
</evidence>
<comment type="catalytic activity">
    <reaction evidence="7 8">
        <text>5-amino-1-(5-phospho-D-ribosyl)imidazole-4-carboxylate + L-aspartate + ATP = (2S)-2-[5-amino-1-(5-phospho-beta-D-ribosyl)imidazole-4-carboxamido]succinate + ADP + phosphate + 2 H(+)</text>
        <dbReference type="Rhea" id="RHEA:22628"/>
        <dbReference type="ChEBI" id="CHEBI:15378"/>
        <dbReference type="ChEBI" id="CHEBI:29991"/>
        <dbReference type="ChEBI" id="CHEBI:30616"/>
        <dbReference type="ChEBI" id="CHEBI:43474"/>
        <dbReference type="ChEBI" id="CHEBI:58443"/>
        <dbReference type="ChEBI" id="CHEBI:77657"/>
        <dbReference type="ChEBI" id="CHEBI:456216"/>
        <dbReference type="EC" id="6.3.2.6"/>
    </reaction>
</comment>
<dbReference type="EC" id="6.3.2.6" evidence="8"/>
<dbReference type="EMBL" id="QGGI01000002">
    <property type="protein sequence ID" value="PWJ96262.1"/>
    <property type="molecule type" value="Genomic_DNA"/>
</dbReference>
<dbReference type="HAMAP" id="MF_00137">
    <property type="entry name" value="SAICAR_synth"/>
    <property type="match status" value="1"/>
</dbReference>
<evidence type="ECO:0000256" key="2">
    <source>
        <dbReference type="ARBA" id="ARBA00010190"/>
    </source>
</evidence>
<evidence type="ECO:0000256" key="5">
    <source>
        <dbReference type="ARBA" id="ARBA00022755"/>
    </source>
</evidence>
<dbReference type="Gene3D" id="3.30.470.20">
    <property type="entry name" value="ATP-grasp fold, B domain"/>
    <property type="match status" value="1"/>
</dbReference>
<evidence type="ECO:0000313" key="11">
    <source>
        <dbReference type="Proteomes" id="UP000245921"/>
    </source>
</evidence>
<keyword evidence="4 8" id="KW-0547">Nucleotide-binding</keyword>
<dbReference type="InterPro" id="IPR050089">
    <property type="entry name" value="SAICAR_synthetase"/>
</dbReference>
<dbReference type="GO" id="GO:0005524">
    <property type="term" value="F:ATP binding"/>
    <property type="evidence" value="ECO:0007669"/>
    <property type="project" value="UniProtKB-KW"/>
</dbReference>
<evidence type="ECO:0000256" key="1">
    <source>
        <dbReference type="ARBA" id="ARBA00004672"/>
    </source>
</evidence>
<name>A0AA45C8R9_9BACT</name>
<dbReference type="NCBIfam" id="TIGR00081">
    <property type="entry name" value="purC"/>
    <property type="match status" value="1"/>
</dbReference>
<comment type="pathway">
    <text evidence="1 8">Purine metabolism; IMP biosynthesis via de novo pathway; 5-amino-1-(5-phospho-D-ribosyl)imidazole-4-carboxamide from 5-amino-1-(5-phospho-D-ribosyl)imidazole-4-carboxylate: step 1/2.</text>
</comment>
<dbReference type="GO" id="GO:0004639">
    <property type="term" value="F:phosphoribosylaminoimidazolesuccinocarboxamide synthase activity"/>
    <property type="evidence" value="ECO:0007669"/>
    <property type="project" value="UniProtKB-UniRule"/>
</dbReference>
<dbReference type="Proteomes" id="UP000245921">
    <property type="component" value="Unassembled WGS sequence"/>
</dbReference>
<dbReference type="FunFam" id="3.30.470.20:FF:000006">
    <property type="entry name" value="Phosphoribosylaminoimidazole-succinocarboxamide synthase"/>
    <property type="match status" value="1"/>
</dbReference>
<comment type="caution">
    <text evidence="10">The sequence shown here is derived from an EMBL/GenBank/DDBJ whole genome shotgun (WGS) entry which is preliminary data.</text>
</comment>
<accession>A0AA45C8R9</accession>
<gene>
    <name evidence="8" type="primary">purC</name>
    <name evidence="10" type="ORF">C7380_102180</name>
</gene>
<dbReference type="SUPFAM" id="SSF56104">
    <property type="entry name" value="SAICAR synthase-like"/>
    <property type="match status" value="1"/>
</dbReference>
<evidence type="ECO:0000256" key="7">
    <source>
        <dbReference type="ARBA" id="ARBA00048475"/>
    </source>
</evidence>
<keyword evidence="3 8" id="KW-0436">Ligase</keyword>
<dbReference type="InterPro" id="IPR018236">
    <property type="entry name" value="SAICAR_synthetase_CS"/>
</dbReference>
<proteinExistence type="inferred from homology"/>
<keyword evidence="11" id="KW-1185">Reference proteome</keyword>
<dbReference type="PANTHER" id="PTHR43599:SF3">
    <property type="entry name" value="SI:DKEY-6E2.2"/>
    <property type="match status" value="1"/>
</dbReference>
<sequence length="231" mass="27036">MEKLYEGKAKILYSTEKSEEVIIYYKDDVTAFNGEKKDNLKGKGVLNKKITKYFFEYLEENKIKTQYIKDRDESSFFAKKVKIVPLEVIVRNKTAGSFCKRYGVKKGINFENPLIEYSLKDDSLGDPMISKEAIYALKIISEEKLNYIEKTTLKINNLLKKILEPKKIDLVDFKLEYGYFGEQILLSDEISPDTCRFWDKETGESLDKDIYREDKGNLILGYENFIRRMGI</sequence>
<dbReference type="PROSITE" id="PS01057">
    <property type="entry name" value="SAICAR_SYNTHETASE_1"/>
    <property type="match status" value="1"/>
</dbReference>
<keyword evidence="5 8" id="KW-0658">Purine biosynthesis</keyword>
<dbReference type="InterPro" id="IPR028923">
    <property type="entry name" value="SAICAR_synt/ADE2_N"/>
</dbReference>
<dbReference type="PANTHER" id="PTHR43599">
    <property type="entry name" value="MULTIFUNCTIONAL PROTEIN ADE2"/>
    <property type="match status" value="1"/>
</dbReference>
<dbReference type="InterPro" id="IPR033934">
    <property type="entry name" value="SAICAR_synt_PurC"/>
</dbReference>
<comment type="similarity">
    <text evidence="2 8">Belongs to the SAICAR synthetase family.</text>
</comment>
<reference evidence="10 11" key="1">
    <citation type="submission" date="2018-05" db="EMBL/GenBank/DDBJ databases">
        <title>Genomic Encyclopedia of Type Strains, Phase IV (KMG-IV): sequencing the most valuable type-strain genomes for metagenomic binning, comparative biology and taxonomic classification.</title>
        <authorList>
            <person name="Goeker M."/>
        </authorList>
    </citation>
    <scope>NUCLEOTIDE SEQUENCE [LARGE SCALE GENOMIC DNA]</scope>
    <source>
        <strain evidence="10 11">DSM 24906</strain>
    </source>
</reference>
<dbReference type="InterPro" id="IPR001636">
    <property type="entry name" value="SAICAR_synth"/>
</dbReference>
<organism evidence="10 11">
    <name type="scientific">Oceanotoga teriensis</name>
    <dbReference type="NCBI Taxonomy" id="515440"/>
    <lineage>
        <taxon>Bacteria</taxon>
        <taxon>Thermotogati</taxon>
        <taxon>Thermotogota</taxon>
        <taxon>Thermotogae</taxon>
        <taxon>Petrotogales</taxon>
        <taxon>Petrotogaceae</taxon>
        <taxon>Oceanotoga</taxon>
    </lineage>
</organism>
<dbReference type="AlphaFoldDB" id="A0AA45C8R9"/>
<feature type="domain" description="SAICAR synthetase/ADE2 N-terminal" evidence="9">
    <location>
        <begin position="3"/>
        <end position="227"/>
    </location>
</feature>
<evidence type="ECO:0000256" key="3">
    <source>
        <dbReference type="ARBA" id="ARBA00022598"/>
    </source>
</evidence>
<evidence type="ECO:0000313" key="10">
    <source>
        <dbReference type="EMBL" id="PWJ96262.1"/>
    </source>
</evidence>
<dbReference type="Gene3D" id="3.30.200.20">
    <property type="entry name" value="Phosphorylase Kinase, domain 1"/>
    <property type="match status" value="1"/>
</dbReference>
<dbReference type="RefSeq" id="WP_109603881.1">
    <property type="nucleotide sequence ID" value="NZ_QGGI01000002.1"/>
</dbReference>
<evidence type="ECO:0000259" key="9">
    <source>
        <dbReference type="Pfam" id="PF01259"/>
    </source>
</evidence>
<dbReference type="Pfam" id="PF01259">
    <property type="entry name" value="SAICAR_synt"/>
    <property type="match status" value="1"/>
</dbReference>